<evidence type="ECO:0000256" key="2">
    <source>
        <dbReference type="SAM" id="SignalP"/>
    </source>
</evidence>
<reference evidence="3" key="2">
    <citation type="submission" date="2020-09" db="EMBL/GenBank/DDBJ databases">
        <authorList>
            <person name="Sun Q."/>
            <person name="Ohkuma M."/>
        </authorList>
    </citation>
    <scope>NUCLEOTIDE SEQUENCE</scope>
    <source>
        <strain evidence="3">JCM 13306</strain>
    </source>
</reference>
<name>A0A919F6A1_9XANT</name>
<evidence type="ECO:0000256" key="1">
    <source>
        <dbReference type="SAM" id="MobiDB-lite"/>
    </source>
</evidence>
<evidence type="ECO:0000313" key="4">
    <source>
        <dbReference type="Proteomes" id="UP000623958"/>
    </source>
</evidence>
<accession>A0A919F6A1</accession>
<comment type="caution">
    <text evidence="3">The sequence shown here is derived from an EMBL/GenBank/DDBJ whole genome shotgun (WGS) entry which is preliminary data.</text>
</comment>
<reference evidence="3" key="1">
    <citation type="journal article" date="2014" name="Int. J. Syst. Evol. Microbiol.">
        <title>Complete genome sequence of Corynebacterium casei LMG S-19264T (=DSM 44701T), isolated from a smear-ripened cheese.</title>
        <authorList>
            <consortium name="US DOE Joint Genome Institute (JGI-PGF)"/>
            <person name="Walter F."/>
            <person name="Albersmeier A."/>
            <person name="Kalinowski J."/>
            <person name="Ruckert C."/>
        </authorList>
    </citation>
    <scope>NUCLEOTIDE SEQUENCE</scope>
    <source>
        <strain evidence="3">JCM 13306</strain>
    </source>
</reference>
<feature type="compositionally biased region" description="Basic and acidic residues" evidence="1">
    <location>
        <begin position="135"/>
        <end position="157"/>
    </location>
</feature>
<proteinExistence type="predicted"/>
<keyword evidence="2" id="KW-0732">Signal</keyword>
<feature type="signal peptide" evidence="2">
    <location>
        <begin position="1"/>
        <end position="20"/>
    </location>
</feature>
<feature type="chain" id="PRO_5037111970" evidence="2">
    <location>
        <begin position="21"/>
        <end position="157"/>
    </location>
</feature>
<dbReference type="RefSeq" id="WP_434028688.1">
    <property type="nucleotide sequence ID" value="NZ_BNBA01000005.1"/>
</dbReference>
<feature type="region of interest" description="Disordered" evidence="1">
    <location>
        <begin position="134"/>
        <end position="157"/>
    </location>
</feature>
<dbReference type="Proteomes" id="UP000623958">
    <property type="component" value="Unassembled WGS sequence"/>
</dbReference>
<organism evidence="3 4">
    <name type="scientific">Xanthomonas boreopolis</name>
    <dbReference type="NCBI Taxonomy" id="86183"/>
    <lineage>
        <taxon>Bacteria</taxon>
        <taxon>Pseudomonadati</taxon>
        <taxon>Pseudomonadota</taxon>
        <taxon>Gammaproteobacteria</taxon>
        <taxon>Lysobacterales</taxon>
        <taxon>Lysobacteraceae</taxon>
        <taxon>Xanthomonas</taxon>
    </lineage>
</organism>
<keyword evidence="4" id="KW-1185">Reference proteome</keyword>
<protein>
    <submittedName>
        <fullName evidence="3">Uncharacterized protein</fullName>
    </submittedName>
</protein>
<evidence type="ECO:0000313" key="3">
    <source>
        <dbReference type="EMBL" id="GHH49609.1"/>
    </source>
</evidence>
<sequence>MRSFVLMLFLGLMASSSAFAQAQKGKLPLDLGKPGPDVAGQIQQIRADLAEGKLYSEIEAAKRAEVVQALDRISATIDRNQGRELSKADQVSLSNDQELVNVILTRAKEDSRMVCRRERAIGSNMITSQCMTVAQRREAQRRSQQDMNDVQRRSRLD</sequence>
<dbReference type="EMBL" id="BNBA01000005">
    <property type="protein sequence ID" value="GHH49609.1"/>
    <property type="molecule type" value="Genomic_DNA"/>
</dbReference>
<gene>
    <name evidence="3" type="ORF">GCM10009090_09300</name>
</gene>
<dbReference type="AlphaFoldDB" id="A0A919F6A1"/>